<evidence type="ECO:0000256" key="4">
    <source>
        <dbReference type="ARBA" id="ARBA00023136"/>
    </source>
</evidence>
<evidence type="ECO:0000256" key="3">
    <source>
        <dbReference type="ARBA" id="ARBA00022729"/>
    </source>
</evidence>
<comment type="subcellular location">
    <subcellularLocation>
        <location evidence="1">Cell outer membrane</location>
    </subcellularLocation>
</comment>
<evidence type="ECO:0000256" key="5">
    <source>
        <dbReference type="ARBA" id="ARBA00023237"/>
    </source>
</evidence>
<dbReference type="Pfam" id="PF07980">
    <property type="entry name" value="SusD_RagB"/>
    <property type="match status" value="1"/>
</dbReference>
<keyword evidence="5" id="KW-0998">Cell outer membrane</keyword>
<accession>A0A4V1ZAP6</accession>
<evidence type="ECO:0000256" key="6">
    <source>
        <dbReference type="SAM" id="MobiDB-lite"/>
    </source>
</evidence>
<name>A0A4V1ZAP6_9BACT</name>
<sequence>MKKILLLAAALGLTLGSCNKDYLNPSTASQDQVATSSDGLIILCNGLQARYTTGGLLSVLYNTVALGGLSANEFIVLNQGNTEENNIKLGGANVNNSNGVVRNLWTQCQLVKANADLVLANAGNGAEPGTRSGIVAYASIFRALALGTLAQYFEQTPVVVQEIAPFVPRQDALRSAVAQLEAAAAALAAAPVSADFNAKIIPGIDLPNTIQALIARYSLELGDYDKALAAAGRVDLTKRSVFNFDNNARNPLFDVVFGNRNIFEPTDANLGLSGVLAPNSADRRLPFLVRTAPAPTQNRGLGFYTANDAPIPVYVPGEMLLIRAEAYARKGDLPNAVTELNKVLTKTPATDLYGLGAGLPAYSGPQTADAILLEILRNRNIELAFQGFRLADSRRFGRPGPGTTGAERNRNFYPYPRTERENNPATPPDPAN</sequence>
<dbReference type="OrthoDB" id="1522814at2"/>
<dbReference type="InterPro" id="IPR011990">
    <property type="entry name" value="TPR-like_helical_dom_sf"/>
</dbReference>
<dbReference type="PROSITE" id="PS51257">
    <property type="entry name" value="PROKAR_LIPOPROTEIN"/>
    <property type="match status" value="1"/>
</dbReference>
<dbReference type="InterPro" id="IPR012944">
    <property type="entry name" value="SusD_RagB_dom"/>
</dbReference>
<organism evidence="8 9">
    <name type="scientific">Hymenobacter persicinus</name>
    <dbReference type="NCBI Taxonomy" id="2025506"/>
    <lineage>
        <taxon>Bacteria</taxon>
        <taxon>Pseudomonadati</taxon>
        <taxon>Bacteroidota</taxon>
        <taxon>Cytophagia</taxon>
        <taxon>Cytophagales</taxon>
        <taxon>Hymenobacteraceae</taxon>
        <taxon>Hymenobacter</taxon>
    </lineage>
</organism>
<evidence type="ECO:0000256" key="1">
    <source>
        <dbReference type="ARBA" id="ARBA00004442"/>
    </source>
</evidence>
<evidence type="ECO:0000256" key="2">
    <source>
        <dbReference type="ARBA" id="ARBA00006275"/>
    </source>
</evidence>
<protein>
    <submittedName>
        <fullName evidence="8">RagB/SusD family nutrient uptake outer membrane protein</fullName>
    </submittedName>
</protein>
<reference evidence="8 9" key="1">
    <citation type="submission" date="2019-02" db="EMBL/GenBank/DDBJ databases">
        <title>Bacterial novel species isolated from soil.</title>
        <authorList>
            <person name="Jung H.-Y."/>
        </authorList>
    </citation>
    <scope>NUCLEOTIDE SEQUENCE [LARGE SCALE GENOMIC DNA]</scope>
    <source>
        <strain evidence="8 9">1-3-3-3</strain>
    </source>
</reference>
<evidence type="ECO:0000313" key="8">
    <source>
        <dbReference type="EMBL" id="RYU79128.1"/>
    </source>
</evidence>
<comment type="similarity">
    <text evidence="2">Belongs to the SusD family.</text>
</comment>
<dbReference type="GO" id="GO:0009279">
    <property type="term" value="C:cell outer membrane"/>
    <property type="evidence" value="ECO:0007669"/>
    <property type="project" value="UniProtKB-SubCell"/>
</dbReference>
<feature type="region of interest" description="Disordered" evidence="6">
    <location>
        <begin position="394"/>
        <end position="432"/>
    </location>
</feature>
<dbReference type="RefSeq" id="WP_129921270.1">
    <property type="nucleotide sequence ID" value="NZ_SEWE01000021.1"/>
</dbReference>
<dbReference type="AlphaFoldDB" id="A0A4V1ZAP6"/>
<feature type="domain" description="RagB/SusD" evidence="7">
    <location>
        <begin position="307"/>
        <end position="413"/>
    </location>
</feature>
<evidence type="ECO:0000259" key="7">
    <source>
        <dbReference type="Pfam" id="PF07980"/>
    </source>
</evidence>
<dbReference type="EMBL" id="SEWE01000021">
    <property type="protein sequence ID" value="RYU79128.1"/>
    <property type="molecule type" value="Genomic_DNA"/>
</dbReference>
<keyword evidence="4" id="KW-0472">Membrane</keyword>
<keyword evidence="9" id="KW-1185">Reference proteome</keyword>
<gene>
    <name evidence="8" type="ORF">EWM57_11380</name>
</gene>
<proteinExistence type="inferred from homology"/>
<dbReference type="SUPFAM" id="SSF48452">
    <property type="entry name" value="TPR-like"/>
    <property type="match status" value="1"/>
</dbReference>
<dbReference type="Gene3D" id="1.25.40.390">
    <property type="match status" value="2"/>
</dbReference>
<comment type="caution">
    <text evidence="8">The sequence shown here is derived from an EMBL/GenBank/DDBJ whole genome shotgun (WGS) entry which is preliminary data.</text>
</comment>
<dbReference type="Proteomes" id="UP000294155">
    <property type="component" value="Unassembled WGS sequence"/>
</dbReference>
<evidence type="ECO:0000313" key="9">
    <source>
        <dbReference type="Proteomes" id="UP000294155"/>
    </source>
</evidence>
<keyword evidence="3" id="KW-0732">Signal</keyword>